<comment type="caution">
    <text evidence="1">The sequence shown here is derived from an EMBL/GenBank/DDBJ whole genome shotgun (WGS) entry which is preliminary data.</text>
</comment>
<name>A0A9P6D0V0_PLEER</name>
<dbReference type="AlphaFoldDB" id="A0A9P6D0V0"/>
<dbReference type="EMBL" id="MU154957">
    <property type="protein sequence ID" value="KAF9486742.1"/>
    <property type="molecule type" value="Genomic_DNA"/>
</dbReference>
<evidence type="ECO:0000313" key="2">
    <source>
        <dbReference type="Proteomes" id="UP000807025"/>
    </source>
</evidence>
<sequence>MQLYSGLEVELRGWFDHVRVTKHAVGHAMGQAAMVYIGRVLNLDEAEISMASIFADKVDERKVIDWLESKAGTAAKQAVSEQYYSKFEQTDNAIAEVNSRLSNDAKKIAIVVKDMV</sequence>
<dbReference type="Proteomes" id="UP000807025">
    <property type="component" value="Unassembled WGS sequence"/>
</dbReference>
<reference evidence="1" key="1">
    <citation type="submission" date="2020-11" db="EMBL/GenBank/DDBJ databases">
        <authorList>
            <consortium name="DOE Joint Genome Institute"/>
            <person name="Ahrendt S."/>
            <person name="Riley R."/>
            <person name="Andreopoulos W."/>
            <person name="Labutti K."/>
            <person name="Pangilinan J."/>
            <person name="Ruiz-Duenas F.J."/>
            <person name="Barrasa J.M."/>
            <person name="Sanchez-Garcia M."/>
            <person name="Camarero S."/>
            <person name="Miyauchi S."/>
            <person name="Serrano A."/>
            <person name="Linde D."/>
            <person name="Babiker R."/>
            <person name="Drula E."/>
            <person name="Ayuso-Fernandez I."/>
            <person name="Pacheco R."/>
            <person name="Padilla G."/>
            <person name="Ferreira P."/>
            <person name="Barriuso J."/>
            <person name="Kellner H."/>
            <person name="Castanera R."/>
            <person name="Alfaro M."/>
            <person name="Ramirez L."/>
            <person name="Pisabarro A.G."/>
            <person name="Kuo A."/>
            <person name="Tritt A."/>
            <person name="Lipzen A."/>
            <person name="He G."/>
            <person name="Yan M."/>
            <person name="Ng V."/>
            <person name="Cullen D."/>
            <person name="Martin F."/>
            <person name="Rosso M.-N."/>
            <person name="Henrissat B."/>
            <person name="Hibbett D."/>
            <person name="Martinez A.T."/>
            <person name="Grigoriev I.V."/>
        </authorList>
    </citation>
    <scope>NUCLEOTIDE SEQUENCE</scope>
    <source>
        <strain evidence="1">ATCC 90797</strain>
    </source>
</reference>
<proteinExistence type="predicted"/>
<evidence type="ECO:0000313" key="1">
    <source>
        <dbReference type="EMBL" id="KAF9486742.1"/>
    </source>
</evidence>
<organism evidence="1 2">
    <name type="scientific">Pleurotus eryngii</name>
    <name type="common">Boletus of the steppes</name>
    <dbReference type="NCBI Taxonomy" id="5323"/>
    <lineage>
        <taxon>Eukaryota</taxon>
        <taxon>Fungi</taxon>
        <taxon>Dikarya</taxon>
        <taxon>Basidiomycota</taxon>
        <taxon>Agaricomycotina</taxon>
        <taxon>Agaricomycetes</taxon>
        <taxon>Agaricomycetidae</taxon>
        <taxon>Agaricales</taxon>
        <taxon>Pleurotineae</taxon>
        <taxon>Pleurotaceae</taxon>
        <taxon>Pleurotus</taxon>
    </lineage>
</organism>
<gene>
    <name evidence="1" type="ORF">BDN71DRAFT_1514674</name>
</gene>
<protein>
    <submittedName>
        <fullName evidence="1">Uncharacterized protein</fullName>
    </submittedName>
</protein>
<keyword evidence="2" id="KW-1185">Reference proteome</keyword>
<accession>A0A9P6D0V0</accession>